<dbReference type="RefSeq" id="WP_167975298.1">
    <property type="nucleotide sequence ID" value="NZ_VSRL01000060.1"/>
</dbReference>
<dbReference type="PANTHER" id="PTHR39757:SF5">
    <property type="entry name" value="OS02G0190600 PROTEIN"/>
    <property type="match status" value="1"/>
</dbReference>
<organism evidence="1 2">
    <name type="scientific">Lentzea indica</name>
    <dbReference type="NCBI Taxonomy" id="2604800"/>
    <lineage>
        <taxon>Bacteria</taxon>
        <taxon>Bacillati</taxon>
        <taxon>Actinomycetota</taxon>
        <taxon>Actinomycetes</taxon>
        <taxon>Pseudonocardiales</taxon>
        <taxon>Pseudonocardiaceae</taxon>
        <taxon>Lentzea</taxon>
    </lineage>
</organism>
<dbReference type="Gene3D" id="3.50.50.60">
    <property type="entry name" value="FAD/NAD(P)-binding domain"/>
    <property type="match status" value="1"/>
</dbReference>
<sequence length="329" mass="36288">MFDVLVIGGGPAGRALARACAQEGLETAIVDRHPQRVWTATYGAWADELPPGTPTKAISTTVRAYAREEHLIPRTYVVLDNARLHELPDTVTVVQRPAPARYTFNATGARKGRAEQTAVGTVIESDSTDTTLMDWRNGDTFLYTVPLGDNRLLVEETCLAQRPGMPLSELRHRLHARFLPGGPLGELRPGRTPAETEERVRFPLDAPRAKGLAFGASAGFTHPATGYSVAVSLALAPRVAQAINAGEDPQRVIWSRKARIVHALRRLGLEALLRLDADETRDFFELFLQLPVELQRAYLSGREDVGGTVAAMTTLFRRAPWRLRTKLMR</sequence>
<evidence type="ECO:0000313" key="1">
    <source>
        <dbReference type="EMBL" id="NKE58636.1"/>
    </source>
</evidence>
<evidence type="ECO:0000313" key="2">
    <source>
        <dbReference type="Proteomes" id="UP001515943"/>
    </source>
</evidence>
<reference evidence="1 2" key="1">
    <citation type="submission" date="2019-08" db="EMBL/GenBank/DDBJ databases">
        <title>Lentzea from Indian Himalayas.</title>
        <authorList>
            <person name="Mandal S."/>
            <person name="Mallick Gupta A."/>
            <person name="Maiti P.K."/>
            <person name="Sarkar J."/>
            <person name="Mandal S."/>
        </authorList>
    </citation>
    <scope>NUCLEOTIDE SEQUENCE [LARGE SCALE GENOMIC DNA]</scope>
    <source>
        <strain evidence="1 2">PSKA42</strain>
    </source>
</reference>
<accession>A0ABX1FJ46</accession>
<dbReference type="SUPFAM" id="SSF51905">
    <property type="entry name" value="FAD/NAD(P)-binding domain"/>
    <property type="match status" value="1"/>
</dbReference>
<gene>
    <name evidence="1" type="ORF">FXN61_18170</name>
</gene>
<dbReference type="InterPro" id="IPR036188">
    <property type="entry name" value="FAD/NAD-bd_sf"/>
</dbReference>
<dbReference type="Proteomes" id="UP001515943">
    <property type="component" value="Unassembled WGS sequence"/>
</dbReference>
<dbReference type="PANTHER" id="PTHR39757">
    <property type="match status" value="1"/>
</dbReference>
<comment type="caution">
    <text evidence="1">The sequence shown here is derived from an EMBL/GenBank/DDBJ whole genome shotgun (WGS) entry which is preliminary data.</text>
</comment>
<dbReference type="EMBL" id="VSRL01000060">
    <property type="protein sequence ID" value="NKE58636.1"/>
    <property type="molecule type" value="Genomic_DNA"/>
</dbReference>
<name>A0ABX1FJ46_9PSEU</name>
<dbReference type="Pfam" id="PF05834">
    <property type="entry name" value="Lycopene_cycl"/>
    <property type="match status" value="2"/>
</dbReference>
<proteinExistence type="predicted"/>
<keyword evidence="2" id="KW-1185">Reference proteome</keyword>
<protein>
    <submittedName>
        <fullName evidence="1">FAD-binding protein</fullName>
    </submittedName>
</protein>